<name>A0A517R553_9PLAN</name>
<dbReference type="InterPro" id="IPR022655">
    <property type="entry name" value="DUF1553"/>
</dbReference>
<dbReference type="AlphaFoldDB" id="A0A517R553"/>
<feature type="domain" description="Cytochrome C Planctomycete-type" evidence="4">
    <location>
        <begin position="51"/>
        <end position="111"/>
    </location>
</feature>
<dbReference type="KEGG" id="svp:Pan189_34280"/>
<dbReference type="Pfam" id="PF07635">
    <property type="entry name" value="PSCyt1"/>
    <property type="match status" value="1"/>
</dbReference>
<organism evidence="5 6">
    <name type="scientific">Stratiformator vulcanicus</name>
    <dbReference type="NCBI Taxonomy" id="2527980"/>
    <lineage>
        <taxon>Bacteria</taxon>
        <taxon>Pseudomonadati</taxon>
        <taxon>Planctomycetota</taxon>
        <taxon>Planctomycetia</taxon>
        <taxon>Planctomycetales</taxon>
        <taxon>Planctomycetaceae</taxon>
        <taxon>Stratiformator</taxon>
    </lineage>
</organism>
<dbReference type="EMBL" id="CP036268">
    <property type="protein sequence ID" value="QDT39027.1"/>
    <property type="molecule type" value="Genomic_DNA"/>
</dbReference>
<dbReference type="InterPro" id="IPR011444">
    <property type="entry name" value="DUF1549"/>
</dbReference>
<dbReference type="OrthoDB" id="127107at2"/>
<dbReference type="Pfam" id="PF07587">
    <property type="entry name" value="PSD1"/>
    <property type="match status" value="1"/>
</dbReference>
<keyword evidence="6" id="KW-1185">Reference proteome</keyword>
<evidence type="ECO:0000259" key="2">
    <source>
        <dbReference type="Pfam" id="PF07583"/>
    </source>
</evidence>
<evidence type="ECO:0000313" key="5">
    <source>
        <dbReference type="EMBL" id="QDT39027.1"/>
    </source>
</evidence>
<evidence type="ECO:0000256" key="1">
    <source>
        <dbReference type="SAM" id="Coils"/>
    </source>
</evidence>
<evidence type="ECO:0000259" key="3">
    <source>
        <dbReference type="Pfam" id="PF07587"/>
    </source>
</evidence>
<dbReference type="Proteomes" id="UP000317318">
    <property type="component" value="Chromosome"/>
</dbReference>
<evidence type="ECO:0000313" key="6">
    <source>
        <dbReference type="Proteomes" id="UP000317318"/>
    </source>
</evidence>
<evidence type="ECO:0000259" key="4">
    <source>
        <dbReference type="Pfam" id="PF07635"/>
    </source>
</evidence>
<keyword evidence="1" id="KW-0175">Coiled coil</keyword>
<accession>A0A517R553</accession>
<reference evidence="5 6" key="1">
    <citation type="submission" date="2019-02" db="EMBL/GenBank/DDBJ databases">
        <title>Deep-cultivation of Planctomycetes and their phenomic and genomic characterization uncovers novel biology.</title>
        <authorList>
            <person name="Wiegand S."/>
            <person name="Jogler M."/>
            <person name="Boedeker C."/>
            <person name="Pinto D."/>
            <person name="Vollmers J."/>
            <person name="Rivas-Marin E."/>
            <person name="Kohn T."/>
            <person name="Peeters S.H."/>
            <person name="Heuer A."/>
            <person name="Rast P."/>
            <person name="Oberbeckmann S."/>
            <person name="Bunk B."/>
            <person name="Jeske O."/>
            <person name="Meyerdierks A."/>
            <person name="Storesund J.E."/>
            <person name="Kallscheuer N."/>
            <person name="Luecker S."/>
            <person name="Lage O.M."/>
            <person name="Pohl T."/>
            <person name="Merkel B.J."/>
            <person name="Hornburger P."/>
            <person name="Mueller R.-W."/>
            <person name="Bruemmer F."/>
            <person name="Labrenz M."/>
            <person name="Spormann A.M."/>
            <person name="Op den Camp H."/>
            <person name="Overmann J."/>
            <person name="Amann R."/>
            <person name="Jetten M.S.M."/>
            <person name="Mascher T."/>
            <person name="Medema M.H."/>
            <person name="Devos D.P."/>
            <person name="Kaster A.-K."/>
            <person name="Ovreas L."/>
            <person name="Rohde M."/>
            <person name="Galperin M.Y."/>
            <person name="Jogler C."/>
        </authorList>
    </citation>
    <scope>NUCLEOTIDE SEQUENCE [LARGE SCALE GENOMIC DNA]</scope>
    <source>
        <strain evidence="5 6">Pan189</strain>
    </source>
</reference>
<feature type="coiled-coil region" evidence="1">
    <location>
        <begin position="411"/>
        <end position="438"/>
    </location>
</feature>
<gene>
    <name evidence="5" type="ORF">Pan189_34280</name>
</gene>
<proteinExistence type="predicted"/>
<dbReference type="PANTHER" id="PTHR35889:SF3">
    <property type="entry name" value="F-BOX DOMAIN-CONTAINING PROTEIN"/>
    <property type="match status" value="1"/>
</dbReference>
<dbReference type="InterPro" id="IPR011429">
    <property type="entry name" value="Cyt_c_Planctomycete-type"/>
</dbReference>
<protein>
    <submittedName>
        <fullName evidence="5">Planctomycete cytochrome C</fullName>
    </submittedName>
</protein>
<feature type="domain" description="DUF1553" evidence="3">
    <location>
        <begin position="553"/>
        <end position="815"/>
    </location>
</feature>
<sequence>MVCSRAHRAVVTAAIGLIAFVASGELLAGEMTRQQLSFFESKIRPALLKHCADCHSSETETLEGNFSIDTRAAVRSGGDSGAAVVPGKPDQSLLLDAIAYDGLFYDMPPSGKLPDAVIADFRKWIEMGAPDPRDGEAKTKSGGIDLEAGRKFWAFQPVDRPTTPDVDAEDWPLDEIDRFILAKQEAAGLTPVADADRRTWLRRVTLDLTGLTPTIPEIESFLQDESPQAFDCVVDRLLASQQFGERWGRHWLDLARYADSTGTARYIVLDEAWRYRDYVIESFNDDKPYDQFVREQIAGDILPSDSTEQGAEQIVATGFLALGAWPVIANDMNQLRADIIDFQVDKTGRAMMGLTLGCARCHDHKFDPIPQDDYYGIAGILNNTMTSSGRIGATFFSEWIERQLPETPQQAAERESREKDFQRQLGELENRRSSLKAEQKRLGALRQQLESGGPVEAPRFGLPMTVARIAQRQAVIGAEISRINDDHRYLRETHSEPGPPRAVVVQDRSPSEIGDMQITVRGNAHQLGKAVPRGLITVALQNDPPQMPSTSSGRLELADFIASPDNPLTARVMVNRIWHHLMGRGIVASVDNFGLNGDRPTHPELLDYLAAEFVANDWSVKSIVRQVALSRTYRLSAAPDAAGLAVDPDNKLRWRMDRRRLDVDAMRDSILQISGRLDPTYLGKTAMTPYNKISSRAGNRRDQISTADAEPSERILRRRTVYLPLYRRGFRGEMEMLPVFDFPELGMVVGDRSETIVPTQALYLLNGPFILKQARATAETLLKDRSTVKERVDTLYQEAYGRPATEEEVGDARDFLTELATSLENAGRLSEEARRIAWARLCQTVFASNEFLFRG</sequence>
<dbReference type="Pfam" id="PF07583">
    <property type="entry name" value="PSCyt2"/>
    <property type="match status" value="1"/>
</dbReference>
<dbReference type="PANTHER" id="PTHR35889">
    <property type="entry name" value="CYCLOINULO-OLIGOSACCHARIDE FRUCTANOTRANSFERASE-RELATED"/>
    <property type="match status" value="1"/>
</dbReference>
<dbReference type="RefSeq" id="WP_145365162.1">
    <property type="nucleotide sequence ID" value="NZ_CP036268.1"/>
</dbReference>
<feature type="domain" description="DUF1549" evidence="2">
    <location>
        <begin position="175"/>
        <end position="384"/>
    </location>
</feature>